<dbReference type="InterPro" id="IPR051174">
    <property type="entry name" value="Cytochrome_c-type_ET"/>
</dbReference>
<keyword evidence="5 12" id="KW-0349">Heme</keyword>
<keyword evidence="9" id="KW-1133">Transmembrane helix</keyword>
<evidence type="ECO:0000256" key="10">
    <source>
        <dbReference type="ARBA" id="ARBA00023004"/>
    </source>
</evidence>
<evidence type="ECO:0000256" key="7">
    <source>
        <dbReference type="ARBA" id="ARBA00022723"/>
    </source>
</evidence>
<feature type="binding site" description="axial binding residue" evidence="14">
    <location>
        <position position="133"/>
    </location>
    <ligand>
        <name>heme</name>
        <dbReference type="ChEBI" id="CHEBI:30413"/>
        <label>3</label>
    </ligand>
    <ligandPart>
        <name>Fe</name>
        <dbReference type="ChEBI" id="CHEBI:18248"/>
    </ligandPart>
</feature>
<evidence type="ECO:0000313" key="16">
    <source>
        <dbReference type="EMBL" id="QIJ72712.1"/>
    </source>
</evidence>
<feature type="binding site" description="covalent" evidence="13">
    <location>
        <position position="161"/>
    </location>
    <ligand>
        <name>heme</name>
        <dbReference type="ChEBI" id="CHEBI:30413"/>
        <label>4</label>
    </ligand>
</feature>
<dbReference type="KEGG" id="tav:G4V39_10680"/>
<feature type="binding site" description="covalent" evidence="13">
    <location>
        <position position="44"/>
    </location>
    <ligand>
        <name>heme</name>
        <dbReference type="ChEBI" id="CHEBI:30413"/>
        <label>1</label>
    </ligand>
</feature>
<dbReference type="AlphaFoldDB" id="A0A6G7PYH5"/>
<evidence type="ECO:0000256" key="8">
    <source>
        <dbReference type="ARBA" id="ARBA00022982"/>
    </source>
</evidence>
<dbReference type="Proteomes" id="UP000502179">
    <property type="component" value="Chromosome"/>
</dbReference>
<feature type="domain" description="NapC/NirT cytochrome c N-terminal" evidence="15">
    <location>
        <begin position="10"/>
        <end position="170"/>
    </location>
</feature>
<dbReference type="SUPFAM" id="SSF48695">
    <property type="entry name" value="Multiheme cytochromes"/>
    <property type="match status" value="1"/>
</dbReference>
<dbReference type="RefSeq" id="WP_166032927.1">
    <property type="nucleotide sequence ID" value="NZ_CP048877.1"/>
</dbReference>
<feature type="binding site" description="covalent" evidence="13">
    <location>
        <position position="129"/>
    </location>
    <ligand>
        <name>heme</name>
        <dbReference type="ChEBI" id="CHEBI:30413"/>
        <label>3</label>
    </ligand>
</feature>
<comment type="subcellular location">
    <subcellularLocation>
        <location evidence="1">Cell membrane</location>
        <topology evidence="1">Single-pass membrane protein</topology>
    </subcellularLocation>
</comment>
<evidence type="ECO:0000256" key="2">
    <source>
        <dbReference type="ARBA" id="ARBA00007395"/>
    </source>
</evidence>
<dbReference type="GO" id="GO:0020037">
    <property type="term" value="F:heme binding"/>
    <property type="evidence" value="ECO:0007669"/>
    <property type="project" value="InterPro"/>
</dbReference>
<dbReference type="GO" id="GO:0019333">
    <property type="term" value="P:denitrification pathway"/>
    <property type="evidence" value="ECO:0007669"/>
    <property type="project" value="InterPro"/>
</dbReference>
<evidence type="ECO:0000256" key="6">
    <source>
        <dbReference type="ARBA" id="ARBA00022692"/>
    </source>
</evidence>
<dbReference type="GO" id="GO:0046872">
    <property type="term" value="F:metal ion binding"/>
    <property type="evidence" value="ECO:0007669"/>
    <property type="project" value="UniProtKB-KW"/>
</dbReference>
<evidence type="ECO:0000256" key="14">
    <source>
        <dbReference type="PIRSR" id="PIRSR000013-2"/>
    </source>
</evidence>
<comment type="cofactor">
    <cofactor evidence="13">
        <name>heme</name>
        <dbReference type="ChEBI" id="CHEBI:30413"/>
    </cofactor>
    <text evidence="13">Binds 4 heme groups per subunit.</text>
</comment>
<evidence type="ECO:0000256" key="3">
    <source>
        <dbReference type="ARBA" id="ARBA00022448"/>
    </source>
</evidence>
<feature type="binding site" description="covalent" evidence="13">
    <location>
        <position position="41"/>
    </location>
    <ligand>
        <name>heme</name>
        <dbReference type="ChEBI" id="CHEBI:30413"/>
        <label>1</label>
    </ligand>
</feature>
<accession>A0A6G7PYH5</accession>
<keyword evidence="7 12" id="KW-0479">Metal-binding</keyword>
<feature type="binding site" description="axial binding residue" evidence="14">
    <location>
        <position position="170"/>
    </location>
    <ligand>
        <name>heme</name>
        <dbReference type="ChEBI" id="CHEBI:30413"/>
        <label>2</label>
    </ligand>
    <ligandPart>
        <name>Fe</name>
        <dbReference type="ChEBI" id="CHEBI:18248"/>
    </ligandPart>
</feature>
<dbReference type="PIRSF" id="PIRSF000013">
    <property type="entry name" value="4_hem_cytochrm_NapC"/>
    <property type="match status" value="1"/>
</dbReference>
<feature type="binding site" description="axial binding residue" evidence="14">
    <location>
        <position position="47"/>
    </location>
    <ligand>
        <name>heme</name>
        <dbReference type="ChEBI" id="CHEBI:30413"/>
        <label>1</label>
    </ligand>
    <ligandPart>
        <name>Fe</name>
        <dbReference type="ChEBI" id="CHEBI:18248"/>
    </ligandPart>
</feature>
<evidence type="ECO:0000256" key="4">
    <source>
        <dbReference type="ARBA" id="ARBA00022475"/>
    </source>
</evidence>
<evidence type="ECO:0000256" key="5">
    <source>
        <dbReference type="ARBA" id="ARBA00022617"/>
    </source>
</evidence>
<evidence type="ECO:0000259" key="15">
    <source>
        <dbReference type="Pfam" id="PF03264"/>
    </source>
</evidence>
<dbReference type="InterPro" id="IPR005126">
    <property type="entry name" value="NapC/NirT_cyt_c_N"/>
</dbReference>
<protein>
    <recommendedName>
        <fullName evidence="12">Cytochrome c-type protein</fullName>
    </recommendedName>
</protein>
<dbReference type="PANTHER" id="PTHR30333">
    <property type="entry name" value="CYTOCHROME C-TYPE PROTEIN"/>
    <property type="match status" value="1"/>
</dbReference>
<keyword evidence="4" id="KW-1003">Cell membrane</keyword>
<comment type="similarity">
    <text evidence="2">Belongs to the NapC/NirT/NrfH family.</text>
</comment>
<dbReference type="InterPro" id="IPR036280">
    <property type="entry name" value="Multihaem_cyt_sf"/>
</dbReference>
<evidence type="ECO:0000256" key="9">
    <source>
        <dbReference type="ARBA" id="ARBA00022989"/>
    </source>
</evidence>
<dbReference type="PANTHER" id="PTHR30333:SF1">
    <property type="entry name" value="CYTOCHROME C-TYPE PROTEIN NAPC"/>
    <property type="match status" value="1"/>
</dbReference>
<dbReference type="GO" id="GO:0009061">
    <property type="term" value="P:anaerobic respiration"/>
    <property type="evidence" value="ECO:0007669"/>
    <property type="project" value="TreeGrafter"/>
</dbReference>
<dbReference type="InterPro" id="IPR038266">
    <property type="entry name" value="NapC/NirT_cytc_sf"/>
</dbReference>
<feature type="binding site" description="axial binding residue" evidence="14">
    <location>
        <position position="165"/>
    </location>
    <ligand>
        <name>heme</name>
        <dbReference type="ChEBI" id="CHEBI:30413"/>
        <label>4</label>
    </ligand>
    <ligandPart>
        <name>Fe</name>
        <dbReference type="ChEBI" id="CHEBI:18248"/>
    </ligandPart>
</feature>
<organism evidence="16 17">
    <name type="scientific">Thermosulfuriphilus ammonigenes</name>
    <dbReference type="NCBI Taxonomy" id="1936021"/>
    <lineage>
        <taxon>Bacteria</taxon>
        <taxon>Pseudomonadati</taxon>
        <taxon>Thermodesulfobacteriota</taxon>
        <taxon>Thermodesulfobacteria</taxon>
        <taxon>Thermodesulfobacteriales</taxon>
        <taxon>Thermodesulfobacteriaceae</taxon>
        <taxon>Thermosulfuriphilus</taxon>
    </lineage>
</organism>
<dbReference type="Gene3D" id="1.10.3820.10">
    <property type="entry name" value="Di-heme elbow motif domain"/>
    <property type="match status" value="1"/>
</dbReference>
<dbReference type="GO" id="GO:0009055">
    <property type="term" value="F:electron transfer activity"/>
    <property type="evidence" value="ECO:0007669"/>
    <property type="project" value="TreeGrafter"/>
</dbReference>
<keyword evidence="10 12" id="KW-0408">Iron</keyword>
<dbReference type="GO" id="GO:0005886">
    <property type="term" value="C:plasma membrane"/>
    <property type="evidence" value="ECO:0007669"/>
    <property type="project" value="UniProtKB-SubCell"/>
</dbReference>
<comment type="PTM">
    <text evidence="12">Binds 4 heme groups per subunit.</text>
</comment>
<dbReference type="Pfam" id="PF03264">
    <property type="entry name" value="Cytochrom_NNT"/>
    <property type="match status" value="1"/>
</dbReference>
<evidence type="ECO:0000256" key="11">
    <source>
        <dbReference type="ARBA" id="ARBA00023136"/>
    </source>
</evidence>
<feature type="binding site" description="covalent" evidence="13">
    <location>
        <position position="132"/>
    </location>
    <ligand>
        <name>heme</name>
        <dbReference type="ChEBI" id="CHEBI:30413"/>
        <label>3</label>
    </ligand>
</feature>
<evidence type="ECO:0000313" key="17">
    <source>
        <dbReference type="Proteomes" id="UP000502179"/>
    </source>
</evidence>
<keyword evidence="11" id="KW-0472">Membrane</keyword>
<keyword evidence="3 12" id="KW-0813">Transport</keyword>
<keyword evidence="17" id="KW-1185">Reference proteome</keyword>
<evidence type="ECO:0000256" key="1">
    <source>
        <dbReference type="ARBA" id="ARBA00004162"/>
    </source>
</evidence>
<dbReference type="InterPro" id="IPR024717">
    <property type="entry name" value="NapC/NirT/NrfH"/>
</dbReference>
<dbReference type="EMBL" id="CP048877">
    <property type="protein sequence ID" value="QIJ72712.1"/>
    <property type="molecule type" value="Genomic_DNA"/>
</dbReference>
<sequence length="187" mass="20664">MGHNSSRGTLVKGLIIGFIAALVFSFITAVQVKSTGTVKFCSSCHEMKIFQETWAAGAHGPNDKGVIKAKCVDCHLPHDGLFTYLVAKTKFGINDYVAHVTGRKATLEHWLKHWEHKKPYTHEAYESGCRKCHKELVAPGIPLKAFTAHRAYELGETNKTCINCHHTVGHGDLLLALREGVSKDKSK</sequence>
<name>A0A6G7PYH5_9BACT</name>
<keyword evidence="8 12" id="KW-0249">Electron transport</keyword>
<evidence type="ECO:0000256" key="13">
    <source>
        <dbReference type="PIRSR" id="PIRSR000013-1"/>
    </source>
</evidence>
<evidence type="ECO:0000256" key="12">
    <source>
        <dbReference type="PIRNR" id="PIRNR000013"/>
    </source>
</evidence>
<proteinExistence type="inferred from homology"/>
<reference evidence="16 17" key="1">
    <citation type="submission" date="2020-02" db="EMBL/GenBank/DDBJ databases">
        <title>Genome analysis of Thermosulfuriphilus ammonigenes ST65T, an anaerobic thermophilic chemolithoautotrophic bacterium isolated from a deep-sea hydrothermal vent.</title>
        <authorList>
            <person name="Slobodkina G."/>
            <person name="Allioux M."/>
            <person name="Merkel A."/>
            <person name="Alain K."/>
            <person name="Jebbar M."/>
            <person name="Slobodkin A."/>
        </authorList>
    </citation>
    <scope>NUCLEOTIDE SEQUENCE [LARGE SCALE GENOMIC DNA]</scope>
    <source>
        <strain evidence="16 17">ST65</strain>
    </source>
</reference>
<keyword evidence="6" id="KW-0812">Transmembrane</keyword>
<feature type="binding site" description="covalent" evidence="13">
    <location>
        <position position="164"/>
    </location>
    <ligand>
        <name>heme</name>
        <dbReference type="ChEBI" id="CHEBI:30413"/>
        <label>4</label>
    </ligand>
</feature>
<feature type="binding site" description="covalent" evidence="13">
    <location>
        <position position="74"/>
    </location>
    <ligand>
        <name>heme</name>
        <dbReference type="ChEBI" id="CHEBI:30413"/>
        <label>2</label>
    </ligand>
</feature>
<feature type="binding site" description="covalent" evidence="13">
    <location>
        <position position="71"/>
    </location>
    <ligand>
        <name>heme</name>
        <dbReference type="ChEBI" id="CHEBI:30413"/>
        <label>2</label>
    </ligand>
</feature>
<feature type="binding site" description="axial binding residue" evidence="14">
    <location>
        <position position="75"/>
    </location>
    <ligand>
        <name>heme</name>
        <dbReference type="ChEBI" id="CHEBI:30413"/>
        <label>2</label>
    </ligand>
    <ligandPart>
        <name>Fe</name>
        <dbReference type="ChEBI" id="CHEBI:18248"/>
    </ligandPart>
</feature>
<gene>
    <name evidence="16" type="ORF">G4V39_10680</name>
</gene>